<keyword evidence="3" id="KW-1133">Transmembrane helix</keyword>
<comment type="subcellular location">
    <subcellularLocation>
        <location evidence="1">Cell envelope</location>
    </subcellularLocation>
</comment>
<organism evidence="4 5">
    <name type="scientific">Lonsdalea iberica</name>
    <dbReference type="NCBI Taxonomy" id="1082703"/>
    <lineage>
        <taxon>Bacteria</taxon>
        <taxon>Pseudomonadati</taxon>
        <taxon>Pseudomonadota</taxon>
        <taxon>Gammaproteobacteria</taxon>
        <taxon>Enterobacterales</taxon>
        <taxon>Pectobacteriaceae</taxon>
        <taxon>Lonsdalea</taxon>
    </lineage>
</organism>
<reference evidence="4 5" key="1">
    <citation type="submission" date="2016-02" db="EMBL/GenBank/DDBJ databases">
        <title>Species-wide whole genome sequencing reveals diversity, host range in Lonsdalea quercina.</title>
        <authorList>
            <person name="Li Y."/>
        </authorList>
    </citation>
    <scope>NUCLEOTIDE SEQUENCE [LARGE SCALE GENOMIC DNA]</scope>
    <source>
        <strain evidence="4 5">LMG 26264</strain>
    </source>
</reference>
<accession>A0A1X3S254</accession>
<evidence type="ECO:0000256" key="2">
    <source>
        <dbReference type="ARBA" id="ARBA00023054"/>
    </source>
</evidence>
<evidence type="ECO:0000256" key="3">
    <source>
        <dbReference type="SAM" id="Phobius"/>
    </source>
</evidence>
<feature type="transmembrane region" description="Helical" evidence="3">
    <location>
        <begin position="9"/>
        <end position="27"/>
    </location>
</feature>
<dbReference type="InterPro" id="IPR050465">
    <property type="entry name" value="UPF0194_transport"/>
</dbReference>
<evidence type="ECO:0000313" key="5">
    <source>
        <dbReference type="Proteomes" id="UP000194020"/>
    </source>
</evidence>
<name>A0A1X3S254_9GAMM</name>
<dbReference type="GO" id="GO:0030313">
    <property type="term" value="C:cell envelope"/>
    <property type="evidence" value="ECO:0007669"/>
    <property type="project" value="UniProtKB-SubCell"/>
</dbReference>
<dbReference type="Gene3D" id="2.40.420.20">
    <property type="match status" value="1"/>
</dbReference>
<dbReference type="SUPFAM" id="SSF111369">
    <property type="entry name" value="HlyD-like secretion proteins"/>
    <property type="match status" value="1"/>
</dbReference>
<dbReference type="Proteomes" id="UP000194020">
    <property type="component" value="Unassembled WGS sequence"/>
</dbReference>
<keyword evidence="2" id="KW-0175">Coiled coil</keyword>
<dbReference type="Gene3D" id="2.40.30.170">
    <property type="match status" value="1"/>
</dbReference>
<protein>
    <submittedName>
        <fullName evidence="4">Uncharacterized protein</fullName>
    </submittedName>
</protein>
<comment type="caution">
    <text evidence="4">The sequence shown here is derived from an EMBL/GenBank/DDBJ whole genome shotgun (WGS) entry which is preliminary data.</text>
</comment>
<dbReference type="PANTHER" id="PTHR32347">
    <property type="entry name" value="EFFLUX SYSTEM COMPONENT YKNX-RELATED"/>
    <property type="match status" value="1"/>
</dbReference>
<dbReference type="AlphaFoldDB" id="A0A1X3S254"/>
<gene>
    <name evidence="4" type="ORF">AU511_01280</name>
</gene>
<dbReference type="Gene3D" id="1.10.287.470">
    <property type="entry name" value="Helix hairpin bin"/>
    <property type="match status" value="1"/>
</dbReference>
<evidence type="ECO:0000256" key="1">
    <source>
        <dbReference type="ARBA" id="ARBA00004196"/>
    </source>
</evidence>
<proteinExistence type="predicted"/>
<dbReference type="EMBL" id="LUTP01000002">
    <property type="protein sequence ID" value="OSN08536.1"/>
    <property type="molecule type" value="Genomic_DNA"/>
</dbReference>
<dbReference type="Gene3D" id="2.40.50.100">
    <property type="match status" value="1"/>
</dbReference>
<evidence type="ECO:0000313" key="4">
    <source>
        <dbReference type="EMBL" id="OSN08536.1"/>
    </source>
</evidence>
<sequence length="418" mass="46211">MLNIFHRRIPVTVMVLSAILVTTWLFMSKYNNKPTPKQQAEWMLVQPQAIEQQLGLVGRIQAERQIILSAPFEGLIRDVRVREGEFIKAGRTLVQLDPGLLGIQLRQAEAELIKSKREVHQLDKWSSSPDVSRARRAELSARSALTATQANLRDTRALFKRGIVPRMEVDALVQQELTQQQDLLSAQDDLRDVKARGTGEERKIAEMGLLNAQVRYQTLEEQSKKQTINAPFDGIAVRPDVTEGGKAVFAQQGMQVSQGTPLITVIGLDRLQVLTQVNESDLYLLREGMLVKITGDGFTGQILDGHISAISVQSDSPDGGGTSARYNVVASIDSLKSHSAQQIRLGMSARVAVILYRNEKAIIVPPDAIHEEGDSAWVWYRTSPDAEVSKHIIVRGKTVTQGIEIHGVEGGYVMVSGQ</sequence>
<keyword evidence="3" id="KW-0472">Membrane</keyword>
<keyword evidence="3" id="KW-0812">Transmembrane</keyword>